<evidence type="ECO:0000259" key="9">
    <source>
        <dbReference type="SMART" id="SM00965"/>
    </source>
</evidence>
<evidence type="ECO:0000256" key="7">
    <source>
        <dbReference type="RuleBase" id="RU003357"/>
    </source>
</evidence>
<protein>
    <recommendedName>
        <fullName evidence="9">Secretin/TonB short N-terminal domain-containing protein</fullName>
    </recommendedName>
</protein>
<organism evidence="10 11">
    <name type="scientific">Asticcacaulis benevestitus DSM 16100 = ATCC BAA-896</name>
    <dbReference type="NCBI Taxonomy" id="1121022"/>
    <lineage>
        <taxon>Bacteria</taxon>
        <taxon>Pseudomonadati</taxon>
        <taxon>Pseudomonadota</taxon>
        <taxon>Alphaproteobacteria</taxon>
        <taxon>Caulobacterales</taxon>
        <taxon>Caulobacteraceae</taxon>
        <taxon>Asticcacaulis</taxon>
    </lineage>
</organism>
<comment type="subcellular location">
    <subcellularLocation>
        <location evidence="1 7">Cell outer membrane</location>
    </subcellularLocation>
</comment>
<evidence type="ECO:0000256" key="8">
    <source>
        <dbReference type="SAM" id="SignalP"/>
    </source>
</evidence>
<evidence type="ECO:0000256" key="1">
    <source>
        <dbReference type="ARBA" id="ARBA00004442"/>
    </source>
</evidence>
<dbReference type="Pfam" id="PF00593">
    <property type="entry name" value="TonB_dep_Rec_b-barrel"/>
    <property type="match status" value="1"/>
</dbReference>
<keyword evidence="5 7" id="KW-0472">Membrane</keyword>
<feature type="domain" description="Secretin/TonB short N-terminal" evidence="9">
    <location>
        <begin position="53"/>
        <end position="104"/>
    </location>
</feature>
<dbReference type="Gene3D" id="2.170.130.10">
    <property type="entry name" value="TonB-dependent receptor, plug domain"/>
    <property type="match status" value="1"/>
</dbReference>
<dbReference type="InterPro" id="IPR036942">
    <property type="entry name" value="Beta-barrel_TonB_sf"/>
</dbReference>
<dbReference type="eggNOG" id="COG1629">
    <property type="taxonomic scope" value="Bacteria"/>
</dbReference>
<dbReference type="SUPFAM" id="SSF56935">
    <property type="entry name" value="Porins"/>
    <property type="match status" value="1"/>
</dbReference>
<dbReference type="InterPro" id="IPR010104">
    <property type="entry name" value="TonB_rcpt_bac"/>
</dbReference>
<dbReference type="Pfam" id="PF07660">
    <property type="entry name" value="STN"/>
    <property type="match status" value="1"/>
</dbReference>
<keyword evidence="3" id="KW-0406">Ion transport</keyword>
<dbReference type="InterPro" id="IPR011662">
    <property type="entry name" value="Secretin/TonB_short_N"/>
</dbReference>
<comment type="caution">
    <text evidence="10">The sequence shown here is derived from an EMBL/GenBank/DDBJ whole genome shotgun (WGS) entry which is preliminary data.</text>
</comment>
<keyword evidence="11" id="KW-1185">Reference proteome</keyword>
<feature type="chain" id="PRO_5004725598" description="Secretin/TonB short N-terminal domain-containing protein" evidence="8">
    <location>
        <begin position="29"/>
        <end position="961"/>
    </location>
</feature>
<evidence type="ECO:0000256" key="2">
    <source>
        <dbReference type="ARBA" id="ARBA00022448"/>
    </source>
</evidence>
<evidence type="ECO:0000256" key="5">
    <source>
        <dbReference type="ARBA" id="ARBA00023136"/>
    </source>
</evidence>
<comment type="similarity">
    <text evidence="7">Belongs to the TonB-dependent receptor family.</text>
</comment>
<reference evidence="10 11" key="1">
    <citation type="journal article" date="2014" name="Nature">
        <title>Sequential evolution of bacterial morphology by co-option of a developmental regulator.</title>
        <authorList>
            <person name="Jiang C."/>
            <person name="Brown P.J."/>
            <person name="Ducret A."/>
            <person name="Brun Y.V."/>
        </authorList>
    </citation>
    <scope>NUCLEOTIDE SEQUENCE [LARGE SCALE GENOMIC DNA]</scope>
    <source>
        <strain evidence="10 11">DSM 16100</strain>
    </source>
</reference>
<proteinExistence type="inferred from homology"/>
<accession>V4Q2S1</accession>
<dbReference type="SMART" id="SM00965">
    <property type="entry name" value="STN"/>
    <property type="match status" value="1"/>
</dbReference>
<sequence>MSHWNNGLRAALMGSVAAVVMIAQPAAAQTQVYNIPAQDAATAIPAFVKQSGLQVLATAQDLQGVRTNAVSGSLTSDAALKQLVANTGLTIKTNDGTSAVIVRASAANASASDAMAGAPEADPQEVVVVGMRKSMRDALDVKRRNTGIVEAVSSKDIGALPDVTIAETLNRLPGVMASRDRGNDSQASIRGLGARMVLGTVNGREVASSEPDRNVRWEVYPSEVVSGASVYKSSEARLISGGISGTVDLQTIRPLDYKGPGVVLRAGPVYYDGGSEFPNYDGQGYRASASFVHRFSDRFAAVLGLTSQVQKNGYESVQGWGYNAGANTGAVIAGDATKYNTPWGAQAEAKRLKESRIGASLGLQFKPADNFLLSYDLLYSDIKINELQDQAWYGDGAWGNWDGGNLSNYVDGATASGHAPVINDNGDVVSASVAWAGDKSVVARYTEDKSLIVQGLNAKWSLEHWTLSADASYSKAQRYNLWAANEFAYWPSLMTYDFRGKPVITVSSSPESNTQTAQTGQTTLGAVTDELKSLHLDAERHFESGLFTGLLFGARVSDRTKALGQLDGKVTPIIGALPDYLLTSYQFKNFNIPTVLTGDFGALATHLYGTTFDIDPKTTPITDTVEEKVKEAYIEGTYATTIAGIAVDGNIGLRVIDVETDSAGSSTIAGNWYEATPGNWVQAMVTTPVTGGTSYSKVLPSATARFDFGNGQFLKVSAAKVISRPPLNDMIITRSLSSTAPYTGSAGNPYLKPFEANQIDISYENYFNKDALFAISAYHKEVSNFIGYATRQETINGNPYTLVSPVNADKGGSIDGVELTFQSSFGFIGLDHFGIYSNYAYVDSDLKEMSNDLPMNGLARDTAAVDFWYSDHGIDARLGTKYHSTYTAIYGWNDAQLIRVRPETTMDFSVSYQINPVIQVRFQANNLLDTPLRTYNDNVEDRLGRYDLYGKRYLLDLTFKY</sequence>
<dbReference type="PATRIC" id="fig|1121022.4.peg.519"/>
<dbReference type="Pfam" id="PF07715">
    <property type="entry name" value="Plug"/>
    <property type="match status" value="1"/>
</dbReference>
<dbReference type="InterPro" id="IPR000531">
    <property type="entry name" value="Beta-barrel_TonB"/>
</dbReference>
<feature type="signal peptide" evidence="8">
    <location>
        <begin position="1"/>
        <end position="28"/>
    </location>
</feature>
<evidence type="ECO:0000313" key="11">
    <source>
        <dbReference type="Proteomes" id="UP000017837"/>
    </source>
</evidence>
<dbReference type="eggNOG" id="COG4771">
    <property type="taxonomic scope" value="Bacteria"/>
</dbReference>
<evidence type="ECO:0000313" key="10">
    <source>
        <dbReference type="EMBL" id="ESQ93999.1"/>
    </source>
</evidence>
<dbReference type="PANTHER" id="PTHR40980:SF3">
    <property type="entry name" value="TONB-DEPENDENT RECEPTOR-LIKE BETA-BARREL DOMAIN-CONTAINING PROTEIN"/>
    <property type="match status" value="1"/>
</dbReference>
<dbReference type="InterPro" id="IPR012910">
    <property type="entry name" value="Plug_dom"/>
</dbReference>
<dbReference type="OrthoDB" id="5476657at2"/>
<gene>
    <name evidence="10" type="ORF">ABENE_02620</name>
</gene>
<evidence type="ECO:0000256" key="6">
    <source>
        <dbReference type="ARBA" id="ARBA00023237"/>
    </source>
</evidence>
<dbReference type="GO" id="GO:0006826">
    <property type="term" value="P:iron ion transport"/>
    <property type="evidence" value="ECO:0007669"/>
    <property type="project" value="UniProtKB-KW"/>
</dbReference>
<dbReference type="GO" id="GO:0009279">
    <property type="term" value="C:cell outer membrane"/>
    <property type="evidence" value="ECO:0007669"/>
    <property type="project" value="UniProtKB-SubCell"/>
</dbReference>
<evidence type="ECO:0000256" key="4">
    <source>
        <dbReference type="ARBA" id="ARBA00023004"/>
    </source>
</evidence>
<dbReference type="EMBL" id="AWGB01000005">
    <property type="protein sequence ID" value="ESQ93999.1"/>
    <property type="molecule type" value="Genomic_DNA"/>
</dbReference>
<keyword evidence="6" id="KW-0998">Cell outer membrane</keyword>
<keyword evidence="4" id="KW-0408">Iron</keyword>
<keyword evidence="2" id="KW-0813">Transport</keyword>
<dbReference type="Gene3D" id="3.55.50.30">
    <property type="match status" value="1"/>
</dbReference>
<keyword evidence="8" id="KW-0732">Signal</keyword>
<keyword evidence="3" id="KW-0410">Iron transport</keyword>
<dbReference type="Gene3D" id="2.40.170.20">
    <property type="entry name" value="TonB-dependent receptor, beta-barrel domain"/>
    <property type="match status" value="1"/>
</dbReference>
<dbReference type="AlphaFoldDB" id="V4Q2S1"/>
<name>V4Q2S1_9CAUL</name>
<dbReference type="RefSeq" id="WP_018081509.1">
    <property type="nucleotide sequence ID" value="NZ_AQWM01000005.1"/>
</dbReference>
<evidence type="ECO:0000256" key="3">
    <source>
        <dbReference type="ARBA" id="ARBA00022496"/>
    </source>
</evidence>
<dbReference type="InterPro" id="IPR037066">
    <property type="entry name" value="Plug_dom_sf"/>
</dbReference>
<dbReference type="NCBIfam" id="TIGR01782">
    <property type="entry name" value="TonB-Xanth-Caul"/>
    <property type="match status" value="1"/>
</dbReference>
<dbReference type="STRING" id="1121022.GCA_000376105_01842"/>
<dbReference type="Proteomes" id="UP000017837">
    <property type="component" value="Unassembled WGS sequence"/>
</dbReference>
<keyword evidence="7" id="KW-0798">TonB box</keyword>
<dbReference type="PANTHER" id="PTHR40980">
    <property type="entry name" value="PLUG DOMAIN-CONTAINING PROTEIN"/>
    <property type="match status" value="1"/>
</dbReference>